<evidence type="ECO:0000256" key="4">
    <source>
        <dbReference type="ARBA" id="ARBA00015561"/>
    </source>
</evidence>
<feature type="transmembrane region" description="Helical" evidence="14">
    <location>
        <begin position="271"/>
        <end position="289"/>
    </location>
</feature>
<evidence type="ECO:0000256" key="15">
    <source>
        <dbReference type="SAM" id="MobiDB-lite"/>
    </source>
</evidence>
<dbReference type="PANTHER" id="PTHR12646:SF0">
    <property type="entry name" value="DOL-P-MAN:MAN(5)GLCNAC(2)-PP-DOL ALPHA-1,3-MANNOSYLTRANSFERASE"/>
    <property type="match status" value="1"/>
</dbReference>
<keyword evidence="5 14" id="KW-0328">Glycosyltransferase</keyword>
<accession>A0A1B7TJY4</accession>
<evidence type="ECO:0000256" key="2">
    <source>
        <dbReference type="ARBA" id="ARBA00004922"/>
    </source>
</evidence>
<dbReference type="InterPro" id="IPR007873">
    <property type="entry name" value="Glycosyltransferase_ALG3"/>
</dbReference>
<dbReference type="OrthoDB" id="20028at2759"/>
<keyword evidence="17" id="KW-1185">Reference proteome</keyword>
<evidence type="ECO:0000313" key="16">
    <source>
        <dbReference type="EMBL" id="OBA29033.1"/>
    </source>
</evidence>
<evidence type="ECO:0000256" key="13">
    <source>
        <dbReference type="ARBA" id="ARBA00093457"/>
    </source>
</evidence>
<keyword evidence="10 14" id="KW-0472">Membrane</keyword>
<feature type="transmembrane region" description="Helical" evidence="14">
    <location>
        <begin position="499"/>
        <end position="518"/>
    </location>
</feature>
<keyword evidence="8 14" id="KW-0256">Endoplasmic reticulum</keyword>
<evidence type="ECO:0000256" key="9">
    <source>
        <dbReference type="ARBA" id="ARBA00022989"/>
    </source>
</evidence>
<protein>
    <recommendedName>
        <fullName evidence="4 14">Dol-P-Man:Man(5)GlcNAc(2)-PP-Dol alpha-1,3-mannosyltransferase</fullName>
        <ecNumber evidence="3 14">2.4.1.258</ecNumber>
    </recommendedName>
    <alternativeName>
        <fullName evidence="14">Dol-P-Man-dependent alpha(1-3)-mannosyltransferase</fullName>
    </alternativeName>
</protein>
<keyword evidence="9 14" id="KW-1133">Transmembrane helix</keyword>
<evidence type="ECO:0000256" key="1">
    <source>
        <dbReference type="ARBA" id="ARBA00004477"/>
    </source>
</evidence>
<dbReference type="AlphaFoldDB" id="A0A1B7TJY4"/>
<comment type="catalytic activity">
    <reaction evidence="12 14">
        <text>an alpha-D-Man-(1-&gt;2)-alpha-D-Man-(1-&gt;2)-alpha-D-Man-(1-&gt;3)-[alpha-D-Man-(1-&gt;6)]-beta-D-Man-(1-&gt;4)-beta-D-GlcNAc-(1-&gt;4)-alpha-D-GlcNAc-diphospho-di-trans,poly-cis-dolichol + a di-trans,poly-cis-dolichyl beta-D-mannosyl phosphate = an alpha-D-Man-(1-&gt;2)-alpha-D-Man-(1-&gt;2)-alpha-D-Man-(1-&gt;3)-[alpha-D-Man-(1-&gt;3)-alpha-D-Man-(1-&gt;6)]-beta-D-Man-(1-&gt;4)-beta-D-GlcNAc-(1-&gt;4)-alpha-D-GlcNAc-diphospho-di-trans,poly-cis-dolichol + a di-trans,poly-cis-dolichyl phosphate + H(+)</text>
        <dbReference type="Rhea" id="RHEA:29527"/>
        <dbReference type="Rhea" id="RHEA-COMP:19498"/>
        <dbReference type="Rhea" id="RHEA-COMP:19501"/>
        <dbReference type="Rhea" id="RHEA-COMP:19516"/>
        <dbReference type="Rhea" id="RHEA-COMP:19517"/>
        <dbReference type="ChEBI" id="CHEBI:15378"/>
        <dbReference type="ChEBI" id="CHEBI:57683"/>
        <dbReference type="ChEBI" id="CHEBI:58211"/>
        <dbReference type="ChEBI" id="CHEBI:132515"/>
        <dbReference type="ChEBI" id="CHEBI:132516"/>
        <dbReference type="EC" id="2.4.1.258"/>
    </reaction>
    <physiologicalReaction direction="left-to-right" evidence="12 14">
        <dbReference type="Rhea" id="RHEA:29528"/>
    </physiologicalReaction>
</comment>
<comment type="similarity">
    <text evidence="13">Belongs to the glycosyltransferase ALG3 family.</text>
</comment>
<dbReference type="EC" id="2.4.1.258" evidence="3 14"/>
<evidence type="ECO:0000256" key="7">
    <source>
        <dbReference type="ARBA" id="ARBA00022692"/>
    </source>
</evidence>
<feature type="transmembrane region" description="Helical" evidence="14">
    <location>
        <begin position="164"/>
        <end position="193"/>
    </location>
</feature>
<evidence type="ECO:0000256" key="12">
    <source>
        <dbReference type="ARBA" id="ARBA00049506"/>
    </source>
</evidence>
<dbReference type="GO" id="GO:0052925">
    <property type="term" value="F:dol-P-Man:Man(5)GlcNAc(2)-PP-Dol alpha-1,3-mannosyltransferase activity"/>
    <property type="evidence" value="ECO:0007669"/>
    <property type="project" value="UniProtKB-EC"/>
</dbReference>
<dbReference type="Pfam" id="PF05208">
    <property type="entry name" value="ALG3"/>
    <property type="match status" value="1"/>
</dbReference>
<name>A0A1B7TJY4_9ASCO</name>
<feature type="transmembrane region" description="Helical" evidence="14">
    <location>
        <begin position="213"/>
        <end position="233"/>
    </location>
</feature>
<feature type="region of interest" description="Disordered" evidence="15">
    <location>
        <begin position="1"/>
        <end position="34"/>
    </location>
</feature>
<keyword evidence="6 14" id="KW-0808">Transferase</keyword>
<dbReference type="EMBL" id="LXPE01000001">
    <property type="protein sequence ID" value="OBA29033.1"/>
    <property type="molecule type" value="Genomic_DNA"/>
</dbReference>
<comment type="function">
    <text evidence="11 14">Dol-P-Man:Man(5)GlcNAc(2)-PP-Dol alpha-1,3-mannosyltransferase that operates in the biosynthetic pathway of dolichol-linked oligosaccharides, the glycan precursors employed in protein asparagine (N)-glycosylation. The assembly of dolichol-linked oligosaccharides begins on the cytosolic side of the endoplasmic reticulum membrane and finishes in its lumen. The sequential addition of sugars to dolichol pyrophosphate produces dolichol-linked oligosaccharides containing fourteen sugars, including two GlcNAcs, nine mannoses and three glucoses. Once assembled, the oligosaccharide is transferred from the lipid to nascent proteins by oligosaccharyltransferases. In the lumen of the endoplasmic reticulum, adds the first dolichyl beta-D-mannosyl phosphate derived mannose in an alpha-1,3 linkage to Man(5)GlcNAc(2)-PP-dolichol to produce Man(6)GlcNAc(2)-PP-dolichol.</text>
</comment>
<evidence type="ECO:0000256" key="10">
    <source>
        <dbReference type="ARBA" id="ARBA00023136"/>
    </source>
</evidence>
<comment type="caution">
    <text evidence="16">The sequence shown here is derived from an EMBL/GenBank/DDBJ whole genome shotgun (WGS) entry which is preliminary data.</text>
</comment>
<dbReference type="PANTHER" id="PTHR12646">
    <property type="entry name" value="NOT56 - RELATED"/>
    <property type="match status" value="1"/>
</dbReference>
<comment type="subcellular location">
    <subcellularLocation>
        <location evidence="1 14">Endoplasmic reticulum membrane</location>
        <topology evidence="1 14">Multi-pass membrane protein</topology>
    </subcellularLocation>
</comment>
<proteinExistence type="inferred from homology"/>
<gene>
    <name evidence="16" type="ORF">HANVADRAFT_4805</name>
</gene>
<dbReference type="UniPathway" id="UPA00378"/>
<sequence>MASSDIVEKKKALKQKETSESALQKEDKKNEDDYADADKKKREVIQIVQVPSLGTLLYNCFFSSDYIVFISFFLLALESYLSKKIIATVEYTNIDYKAYMEQIYMVMKFGNYKYDTIYGDTGALVYPAGHYWIFKFLRDLTIDRKEEGAFGIERISEGQVVFKALYLATLALSCIACIVKGGVYPALTFLLVLSKRLHSIYVLRLFNDCFTTLLMLLTSLLLCLIPLISRMIIEDGKKNNLSEQFYIDDATNFTFLLSTATIFIFSCAVSIKMNALLYLPAVLVILSWMNFRGKFFLVRMGFLITFGVALQFLIGYPFIKEDISAYFNTAFNFKRKFLYIWSINWQFIPEDIFLSDLFSSSLLILQITTLWIFINGKWLKPLRESNENISTISLLIKMVKSAIGQDIKEKPLNLPALDGTHILYTMVTCNYIGVIFSRSLHYQFLSWYHWTIPLLLSFGLNTSRKKDCLKNKILKLSFAFCWYVLHELCWNIYMPKWWSSLLLVTLNSVLLVLSYMNYKPSL</sequence>
<feature type="transmembrane region" description="Helical" evidence="14">
    <location>
        <begin position="296"/>
        <end position="319"/>
    </location>
</feature>
<evidence type="ECO:0000256" key="6">
    <source>
        <dbReference type="ARBA" id="ARBA00022679"/>
    </source>
</evidence>
<dbReference type="GO" id="GO:0005789">
    <property type="term" value="C:endoplasmic reticulum membrane"/>
    <property type="evidence" value="ECO:0007669"/>
    <property type="project" value="UniProtKB-SubCell"/>
</dbReference>
<comment type="pathway">
    <text evidence="2 14">Protein modification; protein glycosylation.</text>
</comment>
<evidence type="ECO:0000256" key="14">
    <source>
        <dbReference type="RuleBase" id="RU364047"/>
    </source>
</evidence>
<evidence type="ECO:0000256" key="5">
    <source>
        <dbReference type="ARBA" id="ARBA00022676"/>
    </source>
</evidence>
<evidence type="ECO:0000256" key="3">
    <source>
        <dbReference type="ARBA" id="ARBA00011964"/>
    </source>
</evidence>
<evidence type="ECO:0000256" key="8">
    <source>
        <dbReference type="ARBA" id="ARBA00022824"/>
    </source>
</evidence>
<keyword evidence="7 14" id="KW-0812">Transmembrane</keyword>
<evidence type="ECO:0000256" key="11">
    <source>
        <dbReference type="ARBA" id="ARBA00044743"/>
    </source>
</evidence>
<reference evidence="17" key="1">
    <citation type="journal article" date="2016" name="Proc. Natl. Acad. Sci. U.S.A.">
        <title>Comparative genomics of biotechnologically important yeasts.</title>
        <authorList>
            <person name="Riley R."/>
            <person name="Haridas S."/>
            <person name="Wolfe K.H."/>
            <person name="Lopes M.R."/>
            <person name="Hittinger C.T."/>
            <person name="Goeker M."/>
            <person name="Salamov A.A."/>
            <person name="Wisecaver J.H."/>
            <person name="Long T.M."/>
            <person name="Calvey C.H."/>
            <person name="Aerts A.L."/>
            <person name="Barry K.W."/>
            <person name="Choi C."/>
            <person name="Clum A."/>
            <person name="Coughlan A.Y."/>
            <person name="Deshpande S."/>
            <person name="Douglass A.P."/>
            <person name="Hanson S.J."/>
            <person name="Klenk H.-P."/>
            <person name="LaButti K.M."/>
            <person name="Lapidus A."/>
            <person name="Lindquist E.A."/>
            <person name="Lipzen A.M."/>
            <person name="Meier-Kolthoff J.P."/>
            <person name="Ohm R.A."/>
            <person name="Otillar R.P."/>
            <person name="Pangilinan J.L."/>
            <person name="Peng Y."/>
            <person name="Rokas A."/>
            <person name="Rosa C.A."/>
            <person name="Scheuner C."/>
            <person name="Sibirny A.A."/>
            <person name="Slot J.C."/>
            <person name="Stielow J.B."/>
            <person name="Sun H."/>
            <person name="Kurtzman C.P."/>
            <person name="Blackwell M."/>
            <person name="Grigoriev I.V."/>
            <person name="Jeffries T.W."/>
        </authorList>
    </citation>
    <scope>NUCLEOTIDE SEQUENCE [LARGE SCALE GENOMIC DNA]</scope>
    <source>
        <strain evidence="17">NRRL Y-1626</strain>
    </source>
</reference>
<dbReference type="Proteomes" id="UP000092321">
    <property type="component" value="Unassembled WGS sequence"/>
</dbReference>
<organism evidence="16 17">
    <name type="scientific">Hanseniaspora valbyensis NRRL Y-1626</name>
    <dbReference type="NCBI Taxonomy" id="766949"/>
    <lineage>
        <taxon>Eukaryota</taxon>
        <taxon>Fungi</taxon>
        <taxon>Dikarya</taxon>
        <taxon>Ascomycota</taxon>
        <taxon>Saccharomycotina</taxon>
        <taxon>Saccharomycetes</taxon>
        <taxon>Saccharomycodales</taxon>
        <taxon>Saccharomycodaceae</taxon>
        <taxon>Hanseniaspora</taxon>
    </lineage>
</organism>
<feature type="transmembrane region" description="Helical" evidence="14">
    <location>
        <begin position="56"/>
        <end position="77"/>
    </location>
</feature>
<evidence type="ECO:0000313" key="17">
    <source>
        <dbReference type="Proteomes" id="UP000092321"/>
    </source>
</evidence>
<feature type="transmembrane region" description="Helical" evidence="14">
    <location>
        <begin position="352"/>
        <end position="374"/>
    </location>
</feature>